<keyword evidence="1" id="KW-0175">Coiled coil</keyword>
<feature type="region of interest" description="Disordered" evidence="2">
    <location>
        <begin position="512"/>
        <end position="563"/>
    </location>
</feature>
<feature type="coiled-coil region" evidence="1">
    <location>
        <begin position="66"/>
        <end position="125"/>
    </location>
</feature>
<proteinExistence type="predicted"/>
<protein>
    <submittedName>
        <fullName evidence="3">Uncharacterized protein</fullName>
    </submittedName>
</protein>
<feature type="coiled-coil region" evidence="1">
    <location>
        <begin position="208"/>
        <end position="263"/>
    </location>
</feature>
<dbReference type="AlphaFoldDB" id="A0A8H7ULA3"/>
<feature type="region of interest" description="Disordered" evidence="2">
    <location>
        <begin position="289"/>
        <end position="312"/>
    </location>
</feature>
<accession>A0A8H7ULA3</accession>
<feature type="region of interest" description="Disordered" evidence="2">
    <location>
        <begin position="130"/>
        <end position="187"/>
    </location>
</feature>
<feature type="coiled-coil region" evidence="1">
    <location>
        <begin position="3"/>
        <end position="30"/>
    </location>
</feature>
<dbReference type="PANTHER" id="PTHR38120:SF1">
    <property type="entry name" value="M PROTEIN, SEROTYPE 2.1"/>
    <property type="match status" value="1"/>
</dbReference>
<evidence type="ECO:0000313" key="4">
    <source>
        <dbReference type="Proteomes" id="UP000612746"/>
    </source>
</evidence>
<name>A0A8H7ULA3_9FUNG</name>
<keyword evidence="4" id="KW-1185">Reference proteome</keyword>
<evidence type="ECO:0000256" key="1">
    <source>
        <dbReference type="SAM" id="Coils"/>
    </source>
</evidence>
<dbReference type="Gene3D" id="1.20.5.2440">
    <property type="match status" value="1"/>
</dbReference>
<dbReference type="Gene3D" id="1.10.287.1490">
    <property type="match status" value="1"/>
</dbReference>
<feature type="compositionally biased region" description="Polar residues" evidence="2">
    <location>
        <begin position="144"/>
        <end position="184"/>
    </location>
</feature>
<dbReference type="Proteomes" id="UP000612746">
    <property type="component" value="Unassembled WGS sequence"/>
</dbReference>
<evidence type="ECO:0000256" key="2">
    <source>
        <dbReference type="SAM" id="MobiDB-lite"/>
    </source>
</evidence>
<gene>
    <name evidence="3" type="ORF">INT44_005041</name>
</gene>
<dbReference type="PANTHER" id="PTHR38120">
    <property type="entry name" value="EXPRESSED PROTEIN"/>
    <property type="match status" value="1"/>
</dbReference>
<feature type="compositionally biased region" description="Basic and acidic residues" evidence="2">
    <location>
        <begin position="396"/>
        <end position="407"/>
    </location>
</feature>
<sequence length="563" mass="62649">MSQDEISQVLTALQKQIHELQNENTTLRGHLEENETSHTQLTNEYDYLTKQYNTISQEISTSRNTQARMENQIYNLDQDLATARKEAQSLAKAKKDAEKKLTVEMENFENDRVKWQQREADLYNQIRSISAANGDPRTPRRRSITANSLGTGSLQQYGSSLGNISEVSPTPSMSTPHANGSVGENGTPKLAVIDSSFAREAKIASRTIKAQDKLISDLRAQVEKQKNAVQENMSQLQEQSLKMEHLEHEITNVKQLNRSLMEDNESYQMLLHERTMNGEIMLNSFMQSSDASNKEKEIGHQDVQPQPSQSTTTGLNLAAELNMASGPTGWETNEREQDEKEANIKSTSKLGICIQLNEEVKTLQDTNRALQLYMNKILMKIVTDKQLLDVLSIDAPKPKTPEPEPKPLPKVSGPMPSKTTSTGFTGKSTDNRAQRRRTISYWGSRASNPAVAALAEVEEKANGDFGKVDTSIPIAEPIAAEKNLRRHSTLSEKANGNTGSWAKTLRRMTVMGWSNTPVKPDSSEELSDKEQDASSLQVSRSGSSSPSLRRSGERDSLGTLEEE</sequence>
<comment type="caution">
    <text evidence="3">The sequence shown here is derived from an EMBL/GenBank/DDBJ whole genome shotgun (WGS) entry which is preliminary data.</text>
</comment>
<feature type="compositionally biased region" description="Low complexity" evidence="2">
    <location>
        <begin position="534"/>
        <end position="549"/>
    </location>
</feature>
<reference evidence="3" key="1">
    <citation type="submission" date="2020-12" db="EMBL/GenBank/DDBJ databases">
        <title>Metabolic potential, ecology and presence of endohyphal bacteria is reflected in genomic diversity of Mucoromycotina.</title>
        <authorList>
            <person name="Muszewska A."/>
            <person name="Okrasinska A."/>
            <person name="Steczkiewicz K."/>
            <person name="Drgas O."/>
            <person name="Orlowska M."/>
            <person name="Perlinska-Lenart U."/>
            <person name="Aleksandrzak-Piekarczyk T."/>
            <person name="Szatraj K."/>
            <person name="Zielenkiewicz U."/>
            <person name="Pilsyk S."/>
            <person name="Malc E."/>
            <person name="Mieczkowski P."/>
            <person name="Kruszewska J.S."/>
            <person name="Biernat P."/>
            <person name="Pawlowska J."/>
        </authorList>
    </citation>
    <scope>NUCLEOTIDE SEQUENCE</scope>
    <source>
        <strain evidence="3">WA0000051536</strain>
    </source>
</reference>
<feature type="compositionally biased region" description="Low complexity" evidence="2">
    <location>
        <begin position="417"/>
        <end position="428"/>
    </location>
</feature>
<evidence type="ECO:0000313" key="3">
    <source>
        <dbReference type="EMBL" id="KAG2187355.1"/>
    </source>
</evidence>
<feature type="region of interest" description="Disordered" evidence="2">
    <location>
        <begin position="395"/>
        <end position="433"/>
    </location>
</feature>
<dbReference type="OrthoDB" id="2121319at2759"/>
<dbReference type="EMBL" id="JAEPRA010000003">
    <property type="protein sequence ID" value="KAG2187355.1"/>
    <property type="molecule type" value="Genomic_DNA"/>
</dbReference>
<organism evidence="3 4">
    <name type="scientific">Umbelopsis vinacea</name>
    <dbReference type="NCBI Taxonomy" id="44442"/>
    <lineage>
        <taxon>Eukaryota</taxon>
        <taxon>Fungi</taxon>
        <taxon>Fungi incertae sedis</taxon>
        <taxon>Mucoromycota</taxon>
        <taxon>Mucoromycotina</taxon>
        <taxon>Umbelopsidomycetes</taxon>
        <taxon>Umbelopsidales</taxon>
        <taxon>Umbelopsidaceae</taxon>
        <taxon>Umbelopsis</taxon>
    </lineage>
</organism>
<feature type="compositionally biased region" description="Polar residues" evidence="2">
    <location>
        <begin position="303"/>
        <end position="312"/>
    </location>
</feature>